<keyword evidence="5" id="KW-0460">Magnesium</keyword>
<dbReference type="InterPro" id="IPR015797">
    <property type="entry name" value="NUDIX_hydrolase-like_dom_sf"/>
</dbReference>
<evidence type="ECO:0000259" key="7">
    <source>
        <dbReference type="PROSITE" id="PS51462"/>
    </source>
</evidence>
<gene>
    <name evidence="8" type="ORF">KU392_07780</name>
</gene>
<comment type="caution">
    <text evidence="8">The sequence shown here is derived from an EMBL/GenBank/DDBJ whole genome shotgun (WGS) entry which is preliminary data.</text>
</comment>
<evidence type="ECO:0000313" key="9">
    <source>
        <dbReference type="Proteomes" id="UP000722165"/>
    </source>
</evidence>
<dbReference type="Proteomes" id="UP000722165">
    <property type="component" value="Unassembled WGS sequence"/>
</dbReference>
<dbReference type="InterPro" id="IPR000086">
    <property type="entry name" value="NUDIX_hydrolase_dom"/>
</dbReference>
<dbReference type="SUPFAM" id="SSF55811">
    <property type="entry name" value="Nudix"/>
    <property type="match status" value="1"/>
</dbReference>
<evidence type="ECO:0000256" key="3">
    <source>
        <dbReference type="ARBA" id="ARBA00022723"/>
    </source>
</evidence>
<evidence type="ECO:0000256" key="4">
    <source>
        <dbReference type="ARBA" id="ARBA00022801"/>
    </source>
</evidence>
<sequence length="299" mass="34254">MYVVPNCTTCATVPVKLLVLKKNWYAKQWQHNFIFYEIQLSLKEKAPIFIGAFFISEDFYLSKEIIRPQQKIILPFDPVIQPWSPASENLSAVPGSLLTPDLFQKAFDHRFVWQAESLLHDWNNVKFTEQQTYIDAAVLLPLVYVNKEIHVILTKRSPRLKKHAGQISFPGGRVEASDPSAKDAALRETEEEIGIPASSIEVVGQLPDLFTGTGFLMKPYVGWVDEGFSIQKDSNEVEEVFYVPLSFLMDPRNHRLHNAKLPDGTIRNYFSMPWNSYFIWGATASVIRNLYHRLHQAAI</sequence>
<accession>A0ABS6NP44</accession>
<comment type="cofactor">
    <cofactor evidence="2">
        <name>Mg(2+)</name>
        <dbReference type="ChEBI" id="CHEBI:18420"/>
    </cofactor>
</comment>
<protein>
    <submittedName>
        <fullName evidence="8">CoA pyrophosphatase</fullName>
    </submittedName>
</protein>
<dbReference type="PANTHER" id="PTHR12992:SF11">
    <property type="entry name" value="MITOCHONDRIAL COENZYME A DIPHOSPHATASE NUDT8"/>
    <property type="match status" value="1"/>
</dbReference>
<evidence type="ECO:0000256" key="5">
    <source>
        <dbReference type="ARBA" id="ARBA00022842"/>
    </source>
</evidence>
<dbReference type="Gene3D" id="3.90.79.10">
    <property type="entry name" value="Nucleoside Triphosphate Pyrophosphohydrolase"/>
    <property type="match status" value="1"/>
</dbReference>
<keyword evidence="6" id="KW-0464">Manganese</keyword>
<dbReference type="PROSITE" id="PS51462">
    <property type="entry name" value="NUDIX"/>
    <property type="match status" value="1"/>
</dbReference>
<organism evidence="8 9">
    <name type="scientific">Advenella alkanexedens</name>
    <dbReference type="NCBI Taxonomy" id="1481665"/>
    <lineage>
        <taxon>Bacteria</taxon>
        <taxon>Pseudomonadati</taxon>
        <taxon>Pseudomonadota</taxon>
        <taxon>Betaproteobacteria</taxon>
        <taxon>Burkholderiales</taxon>
        <taxon>Alcaligenaceae</taxon>
    </lineage>
</organism>
<proteinExistence type="predicted"/>
<dbReference type="EMBL" id="JAHSPR010000005">
    <property type="protein sequence ID" value="MBV4397144.1"/>
    <property type="molecule type" value="Genomic_DNA"/>
</dbReference>
<keyword evidence="9" id="KW-1185">Reference proteome</keyword>
<evidence type="ECO:0000256" key="6">
    <source>
        <dbReference type="ARBA" id="ARBA00023211"/>
    </source>
</evidence>
<evidence type="ECO:0000256" key="2">
    <source>
        <dbReference type="ARBA" id="ARBA00001946"/>
    </source>
</evidence>
<keyword evidence="4" id="KW-0378">Hydrolase</keyword>
<evidence type="ECO:0000256" key="1">
    <source>
        <dbReference type="ARBA" id="ARBA00001936"/>
    </source>
</evidence>
<dbReference type="CDD" id="cd03426">
    <property type="entry name" value="NUDIX_CoAse_Nudt7"/>
    <property type="match status" value="1"/>
</dbReference>
<keyword evidence="3" id="KW-0479">Metal-binding</keyword>
<dbReference type="InterPro" id="IPR045121">
    <property type="entry name" value="CoAse"/>
</dbReference>
<name>A0ABS6NP44_9BURK</name>
<dbReference type="PANTHER" id="PTHR12992">
    <property type="entry name" value="NUDIX HYDROLASE"/>
    <property type="match status" value="1"/>
</dbReference>
<comment type="cofactor">
    <cofactor evidence="1">
        <name>Mn(2+)</name>
        <dbReference type="ChEBI" id="CHEBI:29035"/>
    </cofactor>
</comment>
<dbReference type="Pfam" id="PF00293">
    <property type="entry name" value="NUDIX"/>
    <property type="match status" value="1"/>
</dbReference>
<reference evidence="8 9" key="1">
    <citation type="submission" date="2021-06" db="EMBL/GenBank/DDBJ databases">
        <authorList>
            <person name="Lu T."/>
            <person name="Wang Q."/>
            <person name="Han X."/>
        </authorList>
    </citation>
    <scope>NUCLEOTIDE SEQUENCE [LARGE SCALE GENOMIC DNA]</scope>
    <source>
        <strain evidence="8 9">LAM0050</strain>
    </source>
</reference>
<feature type="domain" description="Nudix hydrolase" evidence="7">
    <location>
        <begin position="132"/>
        <end position="269"/>
    </location>
</feature>
<evidence type="ECO:0000313" key="8">
    <source>
        <dbReference type="EMBL" id="MBV4397144.1"/>
    </source>
</evidence>